<dbReference type="InterPro" id="IPR006935">
    <property type="entry name" value="Helicase/UvrB_N"/>
</dbReference>
<dbReference type="Gene3D" id="3.30.870.10">
    <property type="entry name" value="Endonuclease Chain A"/>
    <property type="match status" value="1"/>
</dbReference>
<dbReference type="InterPro" id="IPR001650">
    <property type="entry name" value="Helicase_C-like"/>
</dbReference>
<evidence type="ECO:0000313" key="4">
    <source>
        <dbReference type="Proteomes" id="UP000183255"/>
    </source>
</evidence>
<dbReference type="InterPro" id="IPR025202">
    <property type="entry name" value="PLD-like_dom"/>
</dbReference>
<dbReference type="InterPro" id="IPR050742">
    <property type="entry name" value="Helicase_Restrict-Modif_Enz"/>
</dbReference>
<dbReference type="Pfam" id="PF04851">
    <property type="entry name" value="ResIII"/>
    <property type="match status" value="1"/>
</dbReference>
<feature type="domain" description="Helicase C-terminal" evidence="2">
    <location>
        <begin position="441"/>
        <end position="598"/>
    </location>
</feature>
<dbReference type="GO" id="GO:0016787">
    <property type="term" value="F:hydrolase activity"/>
    <property type="evidence" value="ECO:0007669"/>
    <property type="project" value="InterPro"/>
</dbReference>
<evidence type="ECO:0000259" key="2">
    <source>
        <dbReference type="PROSITE" id="PS51194"/>
    </source>
</evidence>
<evidence type="ECO:0000259" key="1">
    <source>
        <dbReference type="PROSITE" id="PS51192"/>
    </source>
</evidence>
<gene>
    <name evidence="3" type="ORF">SAMN05421804_101665</name>
</gene>
<dbReference type="Pfam" id="PF11907">
    <property type="entry name" value="DUF3427"/>
    <property type="match status" value="1"/>
</dbReference>
<protein>
    <submittedName>
        <fullName evidence="3">Superfamily II DNA or RNA helicase</fullName>
    </submittedName>
</protein>
<dbReference type="InterPro" id="IPR021835">
    <property type="entry name" value="DUF3427"/>
</dbReference>
<dbReference type="InterPro" id="IPR058403">
    <property type="entry name" value="DUF8090"/>
</dbReference>
<dbReference type="Proteomes" id="UP000183255">
    <property type="component" value="Unassembled WGS sequence"/>
</dbReference>
<dbReference type="PANTHER" id="PTHR47396:SF1">
    <property type="entry name" value="ATP-DEPENDENT HELICASE IRC3-RELATED"/>
    <property type="match status" value="1"/>
</dbReference>
<dbReference type="SUPFAM" id="SSF56024">
    <property type="entry name" value="Phospholipase D/nuclease"/>
    <property type="match status" value="1"/>
</dbReference>
<dbReference type="AlphaFoldDB" id="A0A1G8HRD0"/>
<keyword evidence="3" id="KW-0547">Nucleotide-binding</keyword>
<dbReference type="CDD" id="cd09204">
    <property type="entry name" value="PLDc_N_DEXD_b2"/>
    <property type="match status" value="1"/>
</dbReference>
<dbReference type="SUPFAM" id="SSF52540">
    <property type="entry name" value="P-loop containing nucleoside triphosphate hydrolases"/>
    <property type="match status" value="1"/>
</dbReference>
<reference evidence="3 4" key="1">
    <citation type="submission" date="2016-10" db="EMBL/GenBank/DDBJ databases">
        <authorList>
            <person name="de Groot N.N."/>
        </authorList>
    </citation>
    <scope>NUCLEOTIDE SEQUENCE [LARGE SCALE GENOMIC DNA]</scope>
    <source>
        <strain evidence="3 4">CGMCC 1.5058</strain>
    </source>
</reference>
<dbReference type="PROSITE" id="PS51194">
    <property type="entry name" value="HELICASE_CTER"/>
    <property type="match status" value="1"/>
</dbReference>
<organism evidence="3 4">
    <name type="scientific">Proteiniclasticum ruminis</name>
    <dbReference type="NCBI Taxonomy" id="398199"/>
    <lineage>
        <taxon>Bacteria</taxon>
        <taxon>Bacillati</taxon>
        <taxon>Bacillota</taxon>
        <taxon>Clostridia</taxon>
        <taxon>Eubacteriales</taxon>
        <taxon>Clostridiaceae</taxon>
        <taxon>Proteiniclasticum</taxon>
    </lineage>
</organism>
<dbReference type="CDD" id="cd18032">
    <property type="entry name" value="DEXHc_RE_I_III_res"/>
    <property type="match status" value="1"/>
</dbReference>
<feature type="domain" description="Helicase ATP-binding" evidence="1">
    <location>
        <begin position="239"/>
        <end position="390"/>
    </location>
</feature>
<dbReference type="SMART" id="SM00490">
    <property type="entry name" value="HELICc"/>
    <property type="match status" value="1"/>
</dbReference>
<dbReference type="Pfam" id="PF26350">
    <property type="entry name" value="DUF8090"/>
    <property type="match status" value="1"/>
</dbReference>
<dbReference type="GO" id="GO:0005829">
    <property type="term" value="C:cytosol"/>
    <property type="evidence" value="ECO:0007669"/>
    <property type="project" value="TreeGrafter"/>
</dbReference>
<dbReference type="Gene3D" id="3.40.50.300">
    <property type="entry name" value="P-loop containing nucleotide triphosphate hydrolases"/>
    <property type="match status" value="2"/>
</dbReference>
<dbReference type="InterPro" id="IPR014001">
    <property type="entry name" value="Helicase_ATP-bd"/>
</dbReference>
<keyword evidence="3" id="KW-0067">ATP-binding</keyword>
<dbReference type="Pfam" id="PF00271">
    <property type="entry name" value="Helicase_C"/>
    <property type="match status" value="1"/>
</dbReference>
<dbReference type="GO" id="GO:0005524">
    <property type="term" value="F:ATP binding"/>
    <property type="evidence" value="ECO:0007669"/>
    <property type="project" value="InterPro"/>
</dbReference>
<dbReference type="RefSeq" id="WP_081827525.1">
    <property type="nucleotide sequence ID" value="NZ_FNDZ01000001.1"/>
</dbReference>
<evidence type="ECO:0000313" key="3">
    <source>
        <dbReference type="EMBL" id="SDI09174.1"/>
    </source>
</evidence>
<dbReference type="PANTHER" id="PTHR47396">
    <property type="entry name" value="TYPE I RESTRICTION ENZYME ECOKI R PROTEIN"/>
    <property type="match status" value="1"/>
</dbReference>
<keyword evidence="3" id="KW-0378">Hydrolase</keyword>
<dbReference type="CDD" id="cd18799">
    <property type="entry name" value="SF2_C_EcoAI-like"/>
    <property type="match status" value="1"/>
</dbReference>
<dbReference type="GO" id="GO:0003677">
    <property type="term" value="F:DNA binding"/>
    <property type="evidence" value="ECO:0007669"/>
    <property type="project" value="InterPro"/>
</dbReference>
<keyword evidence="3" id="KW-0347">Helicase</keyword>
<dbReference type="InterPro" id="IPR027417">
    <property type="entry name" value="P-loop_NTPase"/>
</dbReference>
<name>A0A1G8HRD0_9CLOT</name>
<dbReference type="PROSITE" id="PS51192">
    <property type="entry name" value="HELICASE_ATP_BIND_1"/>
    <property type="match status" value="1"/>
</dbReference>
<dbReference type="GO" id="GO:0004386">
    <property type="term" value="F:helicase activity"/>
    <property type="evidence" value="ECO:0007669"/>
    <property type="project" value="UniProtKB-KW"/>
</dbReference>
<sequence length="976" mass="112848">MIANSELSKGLVHGFLDRTETALESYKPRLIINDPERGEKVLTSIIHELSHCDAFYFSVAFITESGVTVLLNTLKELEEKGIRGKIIASQYQNFSSPKALKKLLELKNIELRIVTQEAAKMHTKAYIFQKGEEYSIIVGSSNMTQSALCENKEWNLKVSSSKEGAIVSNTIEEFNSMFAHATIVDINWIDAYSKIYELQRSINSTAEKTIEDHLSGKLLYLNAIKPNKMQVNALQELEATRNRQHEKTLIISATGTGKTYLSAFDVKKFNPKRFLFVVHREQIAKEALKSFRKVIGFEKTMSILSGNHKDFQADYIFTTIQTLSKEHIYRQFSPDDFEYIVIDEVHRAGAKSYKTIIDYFQPKFLLGMSATPERTDGFDIFELFDHNIAYEIRLNDAMKEDLICPFHYFGITELTVEGKIIDDQTQFNHLVSDARVQYIKEKVEFYGYSGSRVKGLVFCSRNEEAQNLSRKFNDIGYRTVALSGESSQEERAEAVQRLGQVENEGALDYIFTVDIFNEGVDIPEINQVVMLRPTKSAIIFVQQLGRGLRKVYGKEYVVVLDFIGNYDNNYLIPIALSGDQSYNKDNIRRYVAESNRIIYGCSTINFDKITRERIYKSIDHADFNDLKIIKESYQDLKNRLGRIPLLTEFIKYNVIDIERIFARTGSYHNFLRKYEKDYQIVLTSEEEKFIEFISLKYANGKRPHELEFIKLLLNEDSAVLDILDDLLFEKYRIEVNKNTRINLINQMTQNFATGSSKNTFAKAIFIEKEGQGYKRSSAFLRCLQNSVFQQMVTELLNIGLRKYEERYSNHYRETNFVLNEKYTYEDVCRLLDWSKNEVPLNIGGYKFDKETKTLPVFINYHKDDDISETIQYHDEFFSPSEFLAFSKSGRTVQSDDVQTIYSAKELGVEILLFVRKDKTDKTSKEFYFLGKIDAVGSPVQAKMPGTNVNVVKIRYKLDVPVRDDLYDYITQEKIAD</sequence>
<proteinExistence type="predicted"/>
<dbReference type="Pfam" id="PF13091">
    <property type="entry name" value="PLDc_2"/>
    <property type="match status" value="1"/>
</dbReference>
<dbReference type="EMBL" id="FNDZ01000001">
    <property type="protein sequence ID" value="SDI09174.1"/>
    <property type="molecule type" value="Genomic_DNA"/>
</dbReference>
<accession>A0A1G8HRD0</accession>
<dbReference type="SMART" id="SM00487">
    <property type="entry name" value="DEXDc"/>
    <property type="match status" value="1"/>
</dbReference>